<dbReference type="InterPro" id="IPR012547">
    <property type="entry name" value="PDDEXK_9"/>
</dbReference>
<name>A0A939BRX0_9FIRM</name>
<accession>A0A939BRX0</accession>
<keyword evidence="3" id="KW-1185">Reference proteome</keyword>
<dbReference type="AlphaFoldDB" id="A0A939BRX0"/>
<proteinExistence type="predicted"/>
<dbReference type="Pfam" id="PF09820">
    <property type="entry name" value="AAA-ATPase_like"/>
    <property type="match status" value="1"/>
</dbReference>
<dbReference type="PANTHER" id="PTHR34825:SF2">
    <property type="entry name" value="AAA-ATPASE-LIKE DOMAIN-CONTAINING PROTEIN"/>
    <property type="match status" value="1"/>
</dbReference>
<dbReference type="RefSeq" id="WP_204701250.1">
    <property type="nucleotide sequence ID" value="NZ_JAFBDQ010000005.1"/>
</dbReference>
<dbReference type="InterPro" id="IPR018631">
    <property type="entry name" value="AAA-ATPase-like_dom"/>
</dbReference>
<gene>
    <name evidence="2" type="ORF">JOC47_001319</name>
</gene>
<dbReference type="Gene3D" id="3.40.50.300">
    <property type="entry name" value="P-loop containing nucleotide triphosphate hydrolases"/>
    <property type="match status" value="1"/>
</dbReference>
<evidence type="ECO:0000259" key="1">
    <source>
        <dbReference type="Pfam" id="PF09820"/>
    </source>
</evidence>
<evidence type="ECO:0000313" key="2">
    <source>
        <dbReference type="EMBL" id="MBM7556476.1"/>
    </source>
</evidence>
<feature type="domain" description="AAA-ATPase-like" evidence="1">
    <location>
        <begin position="5"/>
        <end position="221"/>
    </location>
</feature>
<sequence>MAKIPYGISNFKNLITQEYIYMDKTNYIEILESYGEKYIFFLRPRRFGKSLFVSTLEHYYDCNNQDDFNELFGDLYIGDNPTNLANSYYVLSFDFSGINTDTKDDLVKSFTKNVVKALNEFMDKYNLDFDYDKTGMPSEIFNSFLGRVKYQIDKKIYVLIDEYDYFANELLSFQVDTFEETISKTGFVRKWYEILKQGTADGTVDRIFATGVSPITLDSLTSGFNIASNVSRDRGLNEMMGFTTEEVRSLIDKLVAEDVDKEELMKKLKRYYNGYLFNQDAEERLFNSDMVLYYFKSYLKENKEPSDLIDTNISSDYAKMRELFTLKNKERNYKILDGILNEELQQTAITREFSLAKEFTVEDFLSLLFYLGFLTIDSTVLNLVNLRVPNYVVKELYFDFFAKIIKDDADYEIETVDIKKSIVQLALEGEITDFVNIVEETLRRLSNRDYIDFDEKYIKLTMLSYLMLSRVYYVKSEYEVEDGYIDIALLERSGIEPNYEAIIELKYIKKSEYDDQGEDIVQAKFEAAREQILKYKQAEELSERENLKKIVLVFVGDKCVKQKEVE</sequence>
<comment type="caution">
    <text evidence="2">The sequence shown here is derived from an EMBL/GenBank/DDBJ whole genome shotgun (WGS) entry which is preliminary data.</text>
</comment>
<reference evidence="2" key="1">
    <citation type="submission" date="2021-01" db="EMBL/GenBank/DDBJ databases">
        <title>Genomic Encyclopedia of Type Strains, Phase IV (KMG-IV): sequencing the most valuable type-strain genomes for metagenomic binning, comparative biology and taxonomic classification.</title>
        <authorList>
            <person name="Goeker M."/>
        </authorList>
    </citation>
    <scope>NUCLEOTIDE SEQUENCE</scope>
    <source>
        <strain evidence="2">DSM 23230</strain>
    </source>
</reference>
<dbReference type="EMBL" id="JAFBDQ010000005">
    <property type="protein sequence ID" value="MBM7556476.1"/>
    <property type="molecule type" value="Genomic_DNA"/>
</dbReference>
<dbReference type="InterPro" id="IPR027417">
    <property type="entry name" value="P-loop_NTPase"/>
</dbReference>
<protein>
    <recommendedName>
        <fullName evidence="1">AAA-ATPase-like domain-containing protein</fullName>
    </recommendedName>
</protein>
<dbReference type="PANTHER" id="PTHR34825">
    <property type="entry name" value="CONSERVED PROTEIN, WITH A WEAK D-GALACTARATE DEHYDRATASE/ALTRONATE HYDROLASE DOMAIN"/>
    <property type="match status" value="1"/>
</dbReference>
<evidence type="ECO:0000313" key="3">
    <source>
        <dbReference type="Proteomes" id="UP000774000"/>
    </source>
</evidence>
<dbReference type="Proteomes" id="UP000774000">
    <property type="component" value="Unassembled WGS sequence"/>
</dbReference>
<organism evidence="2 3">
    <name type="scientific">Halanaerobacter jeridensis</name>
    <dbReference type="NCBI Taxonomy" id="706427"/>
    <lineage>
        <taxon>Bacteria</taxon>
        <taxon>Bacillati</taxon>
        <taxon>Bacillota</taxon>
        <taxon>Clostridia</taxon>
        <taxon>Halanaerobiales</taxon>
        <taxon>Halobacteroidaceae</taxon>
        <taxon>Halanaerobacter</taxon>
    </lineage>
</organism>
<dbReference type="Pfam" id="PF08011">
    <property type="entry name" value="PDDEXK_9"/>
    <property type="match status" value="1"/>
</dbReference>